<gene>
    <name evidence="3" type="ORF">QF035_006821</name>
</gene>
<feature type="compositionally biased region" description="Basic and acidic residues" evidence="1">
    <location>
        <begin position="28"/>
        <end position="41"/>
    </location>
</feature>
<dbReference type="InterPro" id="IPR029046">
    <property type="entry name" value="LolA/LolB/LppX"/>
</dbReference>
<feature type="signal peptide" evidence="2">
    <location>
        <begin position="1"/>
        <end position="23"/>
    </location>
</feature>
<feature type="region of interest" description="Disordered" evidence="1">
    <location>
        <begin position="26"/>
        <end position="64"/>
    </location>
</feature>
<evidence type="ECO:0000256" key="1">
    <source>
        <dbReference type="SAM" id="MobiDB-lite"/>
    </source>
</evidence>
<dbReference type="RefSeq" id="WP_307524346.1">
    <property type="nucleotide sequence ID" value="NZ_JAUSZI010000002.1"/>
</dbReference>
<dbReference type="EMBL" id="JAUSZI010000002">
    <property type="protein sequence ID" value="MDQ1029239.1"/>
    <property type="molecule type" value="Genomic_DNA"/>
</dbReference>
<feature type="chain" id="PRO_5047414508" description="Lipoprotein" evidence="2">
    <location>
        <begin position="24"/>
        <end position="291"/>
    </location>
</feature>
<dbReference type="InterPro" id="IPR055959">
    <property type="entry name" value="DUF7537"/>
</dbReference>
<protein>
    <recommendedName>
        <fullName evidence="5">Lipoprotein</fullName>
    </recommendedName>
</protein>
<proteinExistence type="predicted"/>
<keyword evidence="2" id="KW-0732">Signal</keyword>
<evidence type="ECO:0000313" key="3">
    <source>
        <dbReference type="EMBL" id="MDQ1029239.1"/>
    </source>
</evidence>
<dbReference type="Gene3D" id="2.50.20.20">
    <property type="match status" value="1"/>
</dbReference>
<evidence type="ECO:0008006" key="5">
    <source>
        <dbReference type="Google" id="ProtNLM"/>
    </source>
</evidence>
<dbReference type="Pfam" id="PF24381">
    <property type="entry name" value="DUF7537"/>
    <property type="match status" value="1"/>
</dbReference>
<evidence type="ECO:0000313" key="4">
    <source>
        <dbReference type="Proteomes" id="UP001230328"/>
    </source>
</evidence>
<organism evidence="3 4">
    <name type="scientific">Streptomyces umbrinus</name>
    <dbReference type="NCBI Taxonomy" id="67370"/>
    <lineage>
        <taxon>Bacteria</taxon>
        <taxon>Bacillati</taxon>
        <taxon>Actinomycetota</taxon>
        <taxon>Actinomycetes</taxon>
        <taxon>Kitasatosporales</taxon>
        <taxon>Streptomycetaceae</taxon>
        <taxon>Streptomyces</taxon>
        <taxon>Streptomyces phaeochromogenes group</taxon>
    </lineage>
</organism>
<dbReference type="PROSITE" id="PS51257">
    <property type="entry name" value="PROKAR_LIPOPROTEIN"/>
    <property type="match status" value="1"/>
</dbReference>
<dbReference type="Proteomes" id="UP001230328">
    <property type="component" value="Unassembled WGS sequence"/>
</dbReference>
<keyword evidence="4" id="KW-1185">Reference proteome</keyword>
<reference evidence="3 4" key="1">
    <citation type="submission" date="2023-07" db="EMBL/GenBank/DDBJ databases">
        <title>Comparative genomics of wheat-associated soil bacteria to identify genetic determinants of phenazine resistance.</title>
        <authorList>
            <person name="Mouncey N."/>
        </authorList>
    </citation>
    <scope>NUCLEOTIDE SEQUENCE [LARGE SCALE GENOMIC DNA]</scope>
    <source>
        <strain evidence="3 4">V2I4</strain>
    </source>
</reference>
<feature type="compositionally biased region" description="Polar residues" evidence="1">
    <location>
        <begin position="238"/>
        <end position="256"/>
    </location>
</feature>
<comment type="caution">
    <text evidence="3">The sequence shown here is derived from an EMBL/GenBank/DDBJ whole genome shotgun (WGS) entry which is preliminary data.</text>
</comment>
<dbReference type="SUPFAM" id="SSF89392">
    <property type="entry name" value="Prokaryotic lipoproteins and lipoprotein localization factors"/>
    <property type="match status" value="1"/>
</dbReference>
<sequence>MAGTGTRALGATAVALVLTAGLAACSDGEDKAESPSKKDKATTGASESQVVRAAHRRTAAADTARMTVDTRAAAAGESVTVRGAGVMDLEDGDSRMTLTAQGQKVEQRVLDGVVYQKPPAEQRKQLQLPGNKTWMKIDPARLNGSGGAGGQVSDPAESFAYTKGVDDRDVTKVGTETIDGARTTHYRVKVDVAALAEGDRAKAQQLREQLGTSSLPLDMWLDDEGRLRQETVRLTLRPQSGEGQKSRQVTSTTTLRFSDFGTEADIEEPAAGDTVDVTDKLAREAQSPGTV</sequence>
<feature type="region of interest" description="Disordered" evidence="1">
    <location>
        <begin position="238"/>
        <end position="278"/>
    </location>
</feature>
<evidence type="ECO:0000256" key="2">
    <source>
        <dbReference type="SAM" id="SignalP"/>
    </source>
</evidence>
<accession>A0ABU0T097</accession>
<name>A0ABU0T097_9ACTN</name>